<dbReference type="OrthoDB" id="9948757at2759"/>
<organism evidence="4 5">
    <name type="scientific">Danionella cerebrum</name>
    <dbReference type="NCBI Taxonomy" id="2873325"/>
    <lineage>
        <taxon>Eukaryota</taxon>
        <taxon>Metazoa</taxon>
        <taxon>Chordata</taxon>
        <taxon>Craniata</taxon>
        <taxon>Vertebrata</taxon>
        <taxon>Euteleostomi</taxon>
        <taxon>Actinopterygii</taxon>
        <taxon>Neopterygii</taxon>
        <taxon>Teleostei</taxon>
        <taxon>Ostariophysi</taxon>
        <taxon>Cypriniformes</taxon>
        <taxon>Danionidae</taxon>
        <taxon>Danioninae</taxon>
        <taxon>Danionella</taxon>
    </lineage>
</organism>
<evidence type="ECO:0000313" key="5">
    <source>
        <dbReference type="Proteomes" id="UP000316079"/>
    </source>
</evidence>
<feature type="region of interest" description="Disordered" evidence="3">
    <location>
        <begin position="456"/>
        <end position="476"/>
    </location>
</feature>
<feature type="region of interest" description="Disordered" evidence="3">
    <location>
        <begin position="606"/>
        <end position="628"/>
    </location>
</feature>
<protein>
    <recommendedName>
        <fullName evidence="6">Serine-rich coiled-coil domain-containing protein 2</fullName>
    </recommendedName>
</protein>
<dbReference type="EMBL" id="SRMA01025306">
    <property type="protein sequence ID" value="TRY96319.1"/>
    <property type="molecule type" value="Genomic_DNA"/>
</dbReference>
<feature type="compositionally biased region" description="Polar residues" evidence="3">
    <location>
        <begin position="186"/>
        <end position="196"/>
    </location>
</feature>
<dbReference type="PANTHER" id="PTHR22461:SF2">
    <property type="entry name" value="SERINE-RICH COILED-COIL DOMAIN-CONTAINING PROTEIN 2"/>
    <property type="match status" value="1"/>
</dbReference>
<gene>
    <name evidence="4" type="ORF">DNTS_011821</name>
</gene>
<proteinExistence type="inferred from homology"/>
<evidence type="ECO:0008006" key="6">
    <source>
        <dbReference type="Google" id="ProtNLM"/>
    </source>
</evidence>
<dbReference type="GO" id="GO:0008017">
    <property type="term" value="F:microtubule binding"/>
    <property type="evidence" value="ECO:0007669"/>
    <property type="project" value="TreeGrafter"/>
</dbReference>
<dbReference type="GO" id="GO:0001578">
    <property type="term" value="P:microtubule bundle formation"/>
    <property type="evidence" value="ECO:0007669"/>
    <property type="project" value="TreeGrafter"/>
</dbReference>
<evidence type="ECO:0000256" key="1">
    <source>
        <dbReference type="ARBA" id="ARBA00010949"/>
    </source>
</evidence>
<dbReference type="Proteomes" id="UP000316079">
    <property type="component" value="Unassembled WGS sequence"/>
</dbReference>
<feature type="region of interest" description="Disordered" evidence="3">
    <location>
        <begin position="346"/>
        <end position="382"/>
    </location>
</feature>
<feature type="compositionally biased region" description="Low complexity" evidence="3">
    <location>
        <begin position="465"/>
        <end position="476"/>
    </location>
</feature>
<feature type="region of interest" description="Disordered" evidence="3">
    <location>
        <begin position="897"/>
        <end position="922"/>
    </location>
</feature>
<feature type="compositionally biased region" description="Polar residues" evidence="3">
    <location>
        <begin position="25"/>
        <end position="41"/>
    </location>
</feature>
<sequence>MLMEQKVFNKSPMVSRLPKFGARPVNSTPSSLPNGKPQTVVIQEGKNPPSKPNGVVKASSFSMKWRKENGEPVDPPNPSEASVPEETKQPYTQQSPLSRELKSPCTPVNKVRRSASSLATGSPKSTTKSTKSTPSPKQKPSNSQSLTTSKSQDLLDQKSTHNGTLSLGASPCHTRSSGLQRPRTYSAYSRSNSNDSLARQSLVSDYMVRSQSFTHFKLPSPTSSPITRSFSFNKAVELAKPLTNTQLRPPRSFGIKSPMSFGKGRPILVLGSHGFGKGFTDPLPAGTLTGESLTPPSSLRRQPNCLTKPSLQAFKLNGGKQQCPVGTDVITPPPTPGLLHCDTKHVSTSYDSPEESLTEPGLNEKGHYNGEGAEDMSLSSASSLERNDLTEDLFDDFENLADQSVNGSLHSKNPVATPSQRCMQSFLNETMDWPGIGLMGGKTECRSVSLHGTSIMSPDADRHAPSSLELSPSNSSGGTYMWDEEGMETLGNNHHMHCCSSYESDLNSIEILNNLENTGSGDLEEDDLMLDVDLSEDGTFLNAFGSQEGLRLFPVTGEKTLPKACADPADNTSTSSPSLLKAPWLWDLQLSVRVCVSSDGMAHFEHSERGGRPGQWRRRQPRWGGTDHVHNDNRFAGFHYDVYRQGHRLLHPAVQHVSHTGALDELTLKHMAEDCSSVKSQLLKLKNLLQMEDDEITPESLDSSEDDRRAQQMEELMKEVAHLREELKSKDKIITRLTHQQHQESTMRCHCQQQKSGVRGERRTHHDKSTQTVWRPPHHHPAAVATPPLSPWQCQYQSTPRASLPQRRQSFGKYKISIVECFRDVQVDFHFNEGDEEEMWCEGDESVLVSHCTGFTTTAIALSVFVWMAMLRALFTGVFAQGCWKHVAVQQCASNTSAHQMHPQRTPHPEKSSKNSPNRGPQ</sequence>
<dbReference type="GO" id="GO:0015630">
    <property type="term" value="C:microtubule cytoskeleton"/>
    <property type="evidence" value="ECO:0007669"/>
    <property type="project" value="TreeGrafter"/>
</dbReference>
<comment type="caution">
    <text evidence="4">The sequence shown here is derived from an EMBL/GenBank/DDBJ whole genome shotgun (WGS) entry which is preliminary data.</text>
</comment>
<dbReference type="PANTHER" id="PTHR22461">
    <property type="entry name" value="SERINE-RICH COILED-COIL DOMAIN-CONTAINING PROTEIN 2-RELATED"/>
    <property type="match status" value="1"/>
</dbReference>
<evidence type="ECO:0000256" key="2">
    <source>
        <dbReference type="ARBA" id="ARBA00023054"/>
    </source>
</evidence>
<evidence type="ECO:0000313" key="4">
    <source>
        <dbReference type="EMBL" id="TRY96319.1"/>
    </source>
</evidence>
<dbReference type="InterPro" id="IPR029627">
    <property type="entry name" value="CCSER"/>
</dbReference>
<dbReference type="AlphaFoldDB" id="A0A553R2B2"/>
<reference evidence="4 5" key="1">
    <citation type="journal article" date="2019" name="Sci. Data">
        <title>Hybrid genome assembly and annotation of Danionella translucida.</title>
        <authorList>
            <person name="Kadobianskyi M."/>
            <person name="Schulze L."/>
            <person name="Schuelke M."/>
            <person name="Judkewitz B."/>
        </authorList>
    </citation>
    <scope>NUCLEOTIDE SEQUENCE [LARGE SCALE GENOMIC DNA]</scope>
    <source>
        <strain evidence="4 5">Bolton</strain>
    </source>
</reference>
<comment type="similarity">
    <text evidence="1">Belongs to the CCSER family.</text>
</comment>
<feature type="compositionally biased region" description="Low complexity" evidence="3">
    <location>
        <begin position="122"/>
        <end position="145"/>
    </location>
</feature>
<name>A0A553R2B2_9TELE</name>
<keyword evidence="2" id="KW-0175">Coiled coil</keyword>
<evidence type="ECO:0000256" key="3">
    <source>
        <dbReference type="SAM" id="MobiDB-lite"/>
    </source>
</evidence>
<feature type="region of interest" description="Disordered" evidence="3">
    <location>
        <begin position="745"/>
        <end position="789"/>
    </location>
</feature>
<feature type="region of interest" description="Disordered" evidence="3">
    <location>
        <begin position="1"/>
        <end position="196"/>
    </location>
</feature>
<feature type="compositionally biased region" description="Polar residues" evidence="3">
    <location>
        <begin position="160"/>
        <end position="179"/>
    </location>
</feature>
<keyword evidence="5" id="KW-1185">Reference proteome</keyword>
<accession>A0A553R2B2</accession>